<dbReference type="InterPro" id="IPR006311">
    <property type="entry name" value="TAT_signal"/>
</dbReference>
<keyword evidence="5" id="KW-0073">Auxin biosynthesis</keyword>
<evidence type="ECO:0000256" key="3">
    <source>
        <dbReference type="ARBA" id="ARBA00012535"/>
    </source>
</evidence>
<dbReference type="GO" id="GO:0050361">
    <property type="term" value="F:tryptophan 2-monooxygenase activity"/>
    <property type="evidence" value="ECO:0007669"/>
    <property type="project" value="UniProtKB-EC"/>
</dbReference>
<sequence>MNSKTVKPFKPFSSFSSFSRRDFLYRAAAVGGTSLLLNTMNAWGMGIGSTASAPPALSGSGKGKKVLILGAGLAGMTAAYELGKLGYHCQILEARGFAGGRCQTARKGFGLTELGGEKQTCDFDEGQYINHGPWRIPLHHQSTLHYTRLFEVPLEVMVNDNDHAFVYSENAGPYAGKRMRVAEIKADMRGHVSELLAKSVKGHHLDQELTADDQRLLLDYLAHEGQLAGADLQYKGRSGRGYAVNPGAGLSPGPGTPSDPLGFKDLLASKLGNVYSAVQDFPMQNTMFQPVGGMDAIARAFEKRVGKNIRYRSEVQTIRQNDKGVTVTYKDTGTGKSASISADYCLCAMPLSVLRQIDTDFSDKFKKAVATVAYAPVGKIGLQMKRRFWEEDEHLYGGHVLTDLKGINTISMPSYGWQKKKGVLLGYYQYQTAAIETSALTPKERAAFALEAGQKIFPQYTENFETAFSVAWHRVQYNLGGWAEWTDKTRVAAYPTLVEGEGRVLLAGEHLSYLTGWQAGAIESAWQQIAKIHERASA</sequence>
<proteinExistence type="inferred from homology"/>
<reference evidence="8 9" key="1">
    <citation type="submission" date="2019-10" db="EMBL/GenBank/DDBJ databases">
        <title>Two novel species isolated from a subtropical stream in China.</title>
        <authorList>
            <person name="Lu H."/>
        </authorList>
    </citation>
    <scope>NUCLEOTIDE SEQUENCE [LARGE SCALE GENOMIC DNA]</scope>
    <source>
        <strain evidence="8 9">FT103W</strain>
    </source>
</reference>
<evidence type="ECO:0000256" key="6">
    <source>
        <dbReference type="ARBA" id="ARBA00047321"/>
    </source>
</evidence>
<dbReference type="GO" id="GO:0009851">
    <property type="term" value="P:auxin biosynthetic process"/>
    <property type="evidence" value="ECO:0007669"/>
    <property type="project" value="UniProtKB-KW"/>
</dbReference>
<feature type="domain" description="Amine oxidase" evidence="7">
    <location>
        <begin position="73"/>
        <end position="527"/>
    </location>
</feature>
<dbReference type="AlphaFoldDB" id="A0A843SMT7"/>
<dbReference type="EC" id="1.13.12.3" evidence="3"/>
<comment type="pathway">
    <text evidence="1">Plant hormone metabolism; auxin biosynthesis.</text>
</comment>
<dbReference type="PROSITE" id="PS51318">
    <property type="entry name" value="TAT"/>
    <property type="match status" value="1"/>
</dbReference>
<evidence type="ECO:0000259" key="7">
    <source>
        <dbReference type="Pfam" id="PF01593"/>
    </source>
</evidence>
<dbReference type="SUPFAM" id="SSF51905">
    <property type="entry name" value="FAD/NAD(P)-binding domain"/>
    <property type="match status" value="1"/>
</dbReference>
<dbReference type="Proteomes" id="UP000444318">
    <property type="component" value="Unassembled WGS sequence"/>
</dbReference>
<evidence type="ECO:0000256" key="1">
    <source>
        <dbReference type="ARBA" id="ARBA00004814"/>
    </source>
</evidence>
<evidence type="ECO:0000256" key="5">
    <source>
        <dbReference type="ARBA" id="ARBA00023070"/>
    </source>
</evidence>
<evidence type="ECO:0000256" key="4">
    <source>
        <dbReference type="ARBA" id="ARBA00017871"/>
    </source>
</evidence>
<accession>A0A843SMT7</accession>
<dbReference type="Gene3D" id="3.50.50.60">
    <property type="entry name" value="FAD/NAD(P)-binding domain"/>
    <property type="match status" value="1"/>
</dbReference>
<dbReference type="PANTHER" id="PTHR10742:SF410">
    <property type="entry name" value="LYSINE-SPECIFIC HISTONE DEMETHYLASE 2"/>
    <property type="match status" value="1"/>
</dbReference>
<dbReference type="InterPro" id="IPR050281">
    <property type="entry name" value="Flavin_monoamine_oxidase"/>
</dbReference>
<dbReference type="InterPro" id="IPR019546">
    <property type="entry name" value="TAT_signal_bac_arc"/>
</dbReference>
<dbReference type="NCBIfam" id="TIGR01409">
    <property type="entry name" value="TAT_signal_seq"/>
    <property type="match status" value="1"/>
</dbReference>
<name>A0A843SMT7_9BURK</name>
<gene>
    <name evidence="8" type="ORF">GEV01_27785</name>
</gene>
<protein>
    <recommendedName>
        <fullName evidence="4">Tryptophan 2-monooxygenase</fullName>
        <ecNumber evidence="3">1.13.12.3</ecNumber>
    </recommendedName>
</protein>
<dbReference type="Gene3D" id="1.20.1440.240">
    <property type="match status" value="1"/>
</dbReference>
<dbReference type="EMBL" id="WHUF01000010">
    <property type="protein sequence ID" value="MQA23330.1"/>
    <property type="molecule type" value="Genomic_DNA"/>
</dbReference>
<comment type="similarity">
    <text evidence="2">Belongs to the tryptophan 2-monooxygenase family.</text>
</comment>
<dbReference type="Pfam" id="PF01593">
    <property type="entry name" value="Amino_oxidase"/>
    <property type="match status" value="1"/>
</dbReference>
<dbReference type="Gene3D" id="3.90.660.10">
    <property type="match status" value="1"/>
</dbReference>
<comment type="catalytic activity">
    <reaction evidence="6">
        <text>L-tryptophan + O2 = indole-3-acetamide + CO2 + H2O</text>
        <dbReference type="Rhea" id="RHEA:16165"/>
        <dbReference type="ChEBI" id="CHEBI:15377"/>
        <dbReference type="ChEBI" id="CHEBI:15379"/>
        <dbReference type="ChEBI" id="CHEBI:16031"/>
        <dbReference type="ChEBI" id="CHEBI:16526"/>
        <dbReference type="ChEBI" id="CHEBI:57912"/>
        <dbReference type="EC" id="1.13.12.3"/>
    </reaction>
</comment>
<dbReference type="PANTHER" id="PTHR10742">
    <property type="entry name" value="FLAVIN MONOAMINE OXIDASE"/>
    <property type="match status" value="1"/>
</dbReference>
<evidence type="ECO:0000256" key="2">
    <source>
        <dbReference type="ARBA" id="ARBA00005833"/>
    </source>
</evidence>
<organism evidence="8 9">
    <name type="scientific">Rugamonas rivuli</name>
    <dbReference type="NCBI Taxonomy" id="2743358"/>
    <lineage>
        <taxon>Bacteria</taxon>
        <taxon>Pseudomonadati</taxon>
        <taxon>Pseudomonadota</taxon>
        <taxon>Betaproteobacteria</taxon>
        <taxon>Burkholderiales</taxon>
        <taxon>Oxalobacteraceae</taxon>
        <taxon>Telluria group</taxon>
        <taxon>Rugamonas</taxon>
    </lineage>
</organism>
<evidence type="ECO:0000313" key="8">
    <source>
        <dbReference type="EMBL" id="MQA23330.1"/>
    </source>
</evidence>
<dbReference type="InterPro" id="IPR036188">
    <property type="entry name" value="FAD/NAD-bd_sf"/>
</dbReference>
<dbReference type="RefSeq" id="WP_152809232.1">
    <property type="nucleotide sequence ID" value="NZ_WHUF01000010.1"/>
</dbReference>
<evidence type="ECO:0000313" key="9">
    <source>
        <dbReference type="Proteomes" id="UP000444318"/>
    </source>
</evidence>
<comment type="caution">
    <text evidence="8">The sequence shown here is derived from an EMBL/GenBank/DDBJ whole genome shotgun (WGS) entry which is preliminary data.</text>
</comment>
<dbReference type="SUPFAM" id="SSF54373">
    <property type="entry name" value="FAD-linked reductases, C-terminal domain"/>
    <property type="match status" value="1"/>
</dbReference>
<keyword evidence="9" id="KW-1185">Reference proteome</keyword>
<dbReference type="InterPro" id="IPR002937">
    <property type="entry name" value="Amino_oxidase"/>
</dbReference>